<feature type="domain" description="ABC transporter" evidence="10">
    <location>
        <begin position="2"/>
        <end position="229"/>
    </location>
</feature>
<dbReference type="PROSITE" id="PS00211">
    <property type="entry name" value="ABC_TRANSPORTER_1"/>
    <property type="match status" value="1"/>
</dbReference>
<sequence length="329" mass="34401">MLSLTDVSVSYDGVPAVRDVSLDLPDGQVLAVLGPSGCGKSTLLRAVAGLEPASGSIAWDGTDLARTPTHKRGFALMFQDGQLFGHLTVARNVGYALRLRRAPGAAARVEELLALVGLEGYADRLPATLSGGERQRVALARSLAVQPRLLLLDEPLSALDAGLRERLAVDLRRILREAGTTALMVTHDHEEAFTVADRLAVMRGGRVVQQGAIDEVWRSPADRETALFLGYARVLEGAAAELVLGRPAPAVAVRRSALVLDEAGRLAGSVVAARATPTQVRLVVDVAGLGEVDAVAPLDRRPALGAQVRLGVDASRLAVVGAAPAGPRA</sequence>
<evidence type="ECO:0000256" key="2">
    <source>
        <dbReference type="ARBA" id="ARBA00022475"/>
    </source>
</evidence>
<dbReference type="GO" id="GO:0015418">
    <property type="term" value="F:ABC-type quaternary ammonium compound transporting activity"/>
    <property type="evidence" value="ECO:0007669"/>
    <property type="project" value="UniProtKB-EC"/>
</dbReference>
<dbReference type="InterPro" id="IPR027417">
    <property type="entry name" value="P-loop_NTPase"/>
</dbReference>
<dbReference type="EMBL" id="WLCI01000002">
    <property type="protein sequence ID" value="MTB93577.1"/>
    <property type="molecule type" value="Genomic_DNA"/>
</dbReference>
<evidence type="ECO:0000256" key="8">
    <source>
        <dbReference type="ARBA" id="ARBA00023136"/>
    </source>
</evidence>
<dbReference type="Gene3D" id="3.40.50.300">
    <property type="entry name" value="P-loop containing nucleotide triphosphate hydrolases"/>
    <property type="match status" value="1"/>
</dbReference>
<dbReference type="InterPro" id="IPR003439">
    <property type="entry name" value="ABC_transporter-like_ATP-bd"/>
</dbReference>
<proteinExistence type="predicted"/>
<keyword evidence="2" id="KW-1003">Cell membrane</keyword>
<dbReference type="PANTHER" id="PTHR42781:SF4">
    <property type="entry name" value="SPERMIDINE_PUTRESCINE IMPORT ATP-BINDING PROTEIN POTA"/>
    <property type="match status" value="1"/>
</dbReference>
<evidence type="ECO:0000313" key="11">
    <source>
        <dbReference type="EMBL" id="MTB93577.1"/>
    </source>
</evidence>
<keyword evidence="1" id="KW-0813">Transport</keyword>
<evidence type="ECO:0000256" key="9">
    <source>
        <dbReference type="ARBA" id="ARBA00066388"/>
    </source>
</evidence>
<dbReference type="InterPro" id="IPR015853">
    <property type="entry name" value="ABC_transpr_FbpC"/>
</dbReference>
<dbReference type="GO" id="GO:0005524">
    <property type="term" value="F:ATP binding"/>
    <property type="evidence" value="ECO:0007669"/>
    <property type="project" value="UniProtKB-KW"/>
</dbReference>
<dbReference type="GO" id="GO:0015408">
    <property type="term" value="F:ABC-type ferric iron transporter activity"/>
    <property type="evidence" value="ECO:0007669"/>
    <property type="project" value="InterPro"/>
</dbReference>
<dbReference type="EC" id="7.6.2.9" evidence="9"/>
<comment type="caution">
    <text evidence="11">The sequence shown here is derived from an EMBL/GenBank/DDBJ whole genome shotgun (WGS) entry which is preliminary data.</text>
</comment>
<name>A0A6I3IWX7_9ACTN</name>
<dbReference type="GO" id="GO:0016020">
    <property type="term" value="C:membrane"/>
    <property type="evidence" value="ECO:0007669"/>
    <property type="project" value="InterPro"/>
</dbReference>
<evidence type="ECO:0000256" key="4">
    <source>
        <dbReference type="ARBA" id="ARBA00022741"/>
    </source>
</evidence>
<keyword evidence="4" id="KW-0547">Nucleotide-binding</keyword>
<gene>
    <name evidence="11" type="ORF">GGQ22_00635</name>
</gene>
<dbReference type="PROSITE" id="PS50893">
    <property type="entry name" value="ABC_TRANSPORTER_2"/>
    <property type="match status" value="1"/>
</dbReference>
<dbReference type="FunFam" id="3.40.50.300:FF:000425">
    <property type="entry name" value="Probable ABC transporter, ATP-binding subunit"/>
    <property type="match status" value="1"/>
</dbReference>
<dbReference type="SUPFAM" id="SSF52540">
    <property type="entry name" value="P-loop containing nucleoside triphosphate hydrolases"/>
    <property type="match status" value="1"/>
</dbReference>
<keyword evidence="12" id="KW-1185">Reference proteome</keyword>
<dbReference type="AlphaFoldDB" id="A0A6I3IWX7"/>
<accession>A0A6I3IWX7</accession>
<keyword evidence="6" id="KW-0408">Iron</keyword>
<keyword evidence="7" id="KW-0406">Ion transport</keyword>
<evidence type="ECO:0000256" key="3">
    <source>
        <dbReference type="ARBA" id="ARBA00022496"/>
    </source>
</evidence>
<keyword evidence="5 11" id="KW-0067">ATP-binding</keyword>
<keyword evidence="8" id="KW-0472">Membrane</keyword>
<dbReference type="PANTHER" id="PTHR42781">
    <property type="entry name" value="SPERMIDINE/PUTRESCINE IMPORT ATP-BINDING PROTEIN POTA"/>
    <property type="match status" value="1"/>
</dbReference>
<keyword evidence="3" id="KW-0410">Iron transport</keyword>
<dbReference type="RefSeq" id="WP_154613461.1">
    <property type="nucleotide sequence ID" value="NZ_CP053660.1"/>
</dbReference>
<organism evidence="11 12">
    <name type="scientific">Nocardioides marmotae</name>
    <dbReference type="NCBI Taxonomy" id="2663857"/>
    <lineage>
        <taxon>Bacteria</taxon>
        <taxon>Bacillati</taxon>
        <taxon>Actinomycetota</taxon>
        <taxon>Actinomycetes</taxon>
        <taxon>Propionibacteriales</taxon>
        <taxon>Nocardioidaceae</taxon>
        <taxon>Nocardioides</taxon>
    </lineage>
</organism>
<protein>
    <recommendedName>
        <fullName evidence="9">ABC-type quaternary amine transporter</fullName>
        <ecNumber evidence="9">7.6.2.9</ecNumber>
    </recommendedName>
</protein>
<dbReference type="InterPro" id="IPR050093">
    <property type="entry name" value="ABC_SmlMolc_Importer"/>
</dbReference>
<evidence type="ECO:0000256" key="5">
    <source>
        <dbReference type="ARBA" id="ARBA00022840"/>
    </source>
</evidence>
<dbReference type="Proteomes" id="UP000433406">
    <property type="component" value="Unassembled WGS sequence"/>
</dbReference>
<dbReference type="InterPro" id="IPR003593">
    <property type="entry name" value="AAA+_ATPase"/>
</dbReference>
<dbReference type="InterPro" id="IPR017871">
    <property type="entry name" value="ABC_transporter-like_CS"/>
</dbReference>
<reference evidence="11 12" key="1">
    <citation type="submission" date="2019-10" db="EMBL/GenBank/DDBJ databases">
        <title>Nocardioides novel species isolated from the excrement of Marmot.</title>
        <authorList>
            <person name="Zhang G."/>
        </authorList>
    </citation>
    <scope>NUCLEOTIDE SEQUENCE [LARGE SCALE GENOMIC DNA]</scope>
    <source>
        <strain evidence="12">zg-579</strain>
    </source>
</reference>
<evidence type="ECO:0000259" key="10">
    <source>
        <dbReference type="PROSITE" id="PS50893"/>
    </source>
</evidence>
<evidence type="ECO:0000256" key="7">
    <source>
        <dbReference type="ARBA" id="ARBA00023065"/>
    </source>
</evidence>
<evidence type="ECO:0000256" key="6">
    <source>
        <dbReference type="ARBA" id="ARBA00023004"/>
    </source>
</evidence>
<dbReference type="GO" id="GO:0016887">
    <property type="term" value="F:ATP hydrolysis activity"/>
    <property type="evidence" value="ECO:0007669"/>
    <property type="project" value="InterPro"/>
</dbReference>
<dbReference type="Pfam" id="PF00005">
    <property type="entry name" value="ABC_tran"/>
    <property type="match status" value="1"/>
</dbReference>
<evidence type="ECO:0000256" key="1">
    <source>
        <dbReference type="ARBA" id="ARBA00022448"/>
    </source>
</evidence>
<dbReference type="SMART" id="SM00382">
    <property type="entry name" value="AAA"/>
    <property type="match status" value="1"/>
</dbReference>
<dbReference type="CDD" id="cd03259">
    <property type="entry name" value="ABC_Carb_Solutes_like"/>
    <property type="match status" value="1"/>
</dbReference>
<evidence type="ECO:0000313" key="12">
    <source>
        <dbReference type="Proteomes" id="UP000433406"/>
    </source>
</evidence>